<dbReference type="Proteomes" id="UP000499080">
    <property type="component" value="Unassembled WGS sequence"/>
</dbReference>
<evidence type="ECO:0000256" key="1">
    <source>
        <dbReference type="SAM" id="MobiDB-lite"/>
    </source>
</evidence>
<organism evidence="2 3">
    <name type="scientific">Araneus ventricosus</name>
    <name type="common">Orbweaver spider</name>
    <name type="synonym">Epeira ventricosa</name>
    <dbReference type="NCBI Taxonomy" id="182803"/>
    <lineage>
        <taxon>Eukaryota</taxon>
        <taxon>Metazoa</taxon>
        <taxon>Ecdysozoa</taxon>
        <taxon>Arthropoda</taxon>
        <taxon>Chelicerata</taxon>
        <taxon>Arachnida</taxon>
        <taxon>Araneae</taxon>
        <taxon>Araneomorphae</taxon>
        <taxon>Entelegynae</taxon>
        <taxon>Araneoidea</taxon>
        <taxon>Araneidae</taxon>
        <taxon>Araneus</taxon>
    </lineage>
</organism>
<gene>
    <name evidence="2" type="ORF">AVEN_165959_1</name>
</gene>
<reference evidence="2 3" key="1">
    <citation type="journal article" date="2019" name="Sci. Rep.">
        <title>Orb-weaving spider Araneus ventricosus genome elucidates the spidroin gene catalogue.</title>
        <authorList>
            <person name="Kono N."/>
            <person name="Nakamura H."/>
            <person name="Ohtoshi R."/>
            <person name="Moran D.A.P."/>
            <person name="Shinohara A."/>
            <person name="Yoshida Y."/>
            <person name="Fujiwara M."/>
            <person name="Mori M."/>
            <person name="Tomita M."/>
            <person name="Arakawa K."/>
        </authorList>
    </citation>
    <scope>NUCLEOTIDE SEQUENCE [LARGE SCALE GENOMIC DNA]</scope>
</reference>
<evidence type="ECO:0000313" key="3">
    <source>
        <dbReference type="Proteomes" id="UP000499080"/>
    </source>
</evidence>
<sequence length="122" mass="13881">MKWRGVTPQHSVFRHIYLGVSCTAAPLKQQNNLLQVTLIPYCINSPPLSKRQSPHTPISSERREPHSPPHVFVPSAFQHLWPGSTNGVVGYPDWLEIITSAPRRSNSHRCFCTDDRNWRSAV</sequence>
<name>A0A4Y2ND22_ARAVE</name>
<feature type="compositionally biased region" description="Polar residues" evidence="1">
    <location>
        <begin position="48"/>
        <end position="59"/>
    </location>
</feature>
<dbReference type="EMBL" id="BGPR01008973">
    <property type="protein sequence ID" value="GBN37181.1"/>
    <property type="molecule type" value="Genomic_DNA"/>
</dbReference>
<comment type="caution">
    <text evidence="2">The sequence shown here is derived from an EMBL/GenBank/DDBJ whole genome shotgun (WGS) entry which is preliminary data.</text>
</comment>
<protein>
    <submittedName>
        <fullName evidence="2">Uncharacterized protein</fullName>
    </submittedName>
</protein>
<dbReference type="AlphaFoldDB" id="A0A4Y2ND22"/>
<feature type="region of interest" description="Disordered" evidence="1">
    <location>
        <begin position="48"/>
        <end position="69"/>
    </location>
</feature>
<accession>A0A4Y2ND22</accession>
<proteinExistence type="predicted"/>
<evidence type="ECO:0000313" key="2">
    <source>
        <dbReference type="EMBL" id="GBN37181.1"/>
    </source>
</evidence>
<keyword evidence="3" id="KW-1185">Reference proteome</keyword>